<dbReference type="Gene3D" id="3.20.200.10">
    <property type="entry name" value="MHCK/EF2 kinase"/>
    <property type="match status" value="1"/>
</dbReference>
<accession>A0A5C3KB11</accession>
<keyword evidence="9" id="KW-1185">Reference proteome</keyword>
<dbReference type="SMART" id="SM00811">
    <property type="entry name" value="Alpha_kinase"/>
    <property type="match status" value="1"/>
</dbReference>
<proteinExistence type="predicted"/>
<dbReference type="GO" id="GO:0005524">
    <property type="term" value="F:ATP binding"/>
    <property type="evidence" value="ECO:0007669"/>
    <property type="project" value="UniProtKB-KW"/>
</dbReference>
<name>A0A5C3KB11_COPMA</name>
<reference evidence="8 9" key="1">
    <citation type="journal article" date="2019" name="Nat. Ecol. Evol.">
        <title>Megaphylogeny resolves global patterns of mushroom evolution.</title>
        <authorList>
            <person name="Varga T."/>
            <person name="Krizsan K."/>
            <person name="Foldi C."/>
            <person name="Dima B."/>
            <person name="Sanchez-Garcia M."/>
            <person name="Sanchez-Ramirez S."/>
            <person name="Szollosi G.J."/>
            <person name="Szarkandi J.G."/>
            <person name="Papp V."/>
            <person name="Albert L."/>
            <person name="Andreopoulos W."/>
            <person name="Angelini C."/>
            <person name="Antonin V."/>
            <person name="Barry K.W."/>
            <person name="Bougher N.L."/>
            <person name="Buchanan P."/>
            <person name="Buyck B."/>
            <person name="Bense V."/>
            <person name="Catcheside P."/>
            <person name="Chovatia M."/>
            <person name="Cooper J."/>
            <person name="Damon W."/>
            <person name="Desjardin D."/>
            <person name="Finy P."/>
            <person name="Geml J."/>
            <person name="Haridas S."/>
            <person name="Hughes K."/>
            <person name="Justo A."/>
            <person name="Karasinski D."/>
            <person name="Kautmanova I."/>
            <person name="Kiss B."/>
            <person name="Kocsube S."/>
            <person name="Kotiranta H."/>
            <person name="LaButti K.M."/>
            <person name="Lechner B.E."/>
            <person name="Liimatainen K."/>
            <person name="Lipzen A."/>
            <person name="Lukacs Z."/>
            <person name="Mihaltcheva S."/>
            <person name="Morgado L.N."/>
            <person name="Niskanen T."/>
            <person name="Noordeloos M.E."/>
            <person name="Ohm R.A."/>
            <person name="Ortiz-Santana B."/>
            <person name="Ovrebo C."/>
            <person name="Racz N."/>
            <person name="Riley R."/>
            <person name="Savchenko A."/>
            <person name="Shiryaev A."/>
            <person name="Soop K."/>
            <person name="Spirin V."/>
            <person name="Szebenyi C."/>
            <person name="Tomsovsky M."/>
            <person name="Tulloss R.E."/>
            <person name="Uehling J."/>
            <person name="Grigoriev I.V."/>
            <person name="Vagvolgyi C."/>
            <person name="Papp T."/>
            <person name="Martin F.M."/>
            <person name="Miettinen O."/>
            <person name="Hibbett D.S."/>
            <person name="Nagy L.G."/>
        </authorList>
    </citation>
    <scope>NUCLEOTIDE SEQUENCE [LARGE SCALE GENOMIC DNA]</scope>
    <source>
        <strain evidence="8 9">CBS 121175</strain>
    </source>
</reference>
<dbReference type="Pfam" id="PF02816">
    <property type="entry name" value="Alpha_kinase"/>
    <property type="match status" value="1"/>
</dbReference>
<dbReference type="EMBL" id="ML210548">
    <property type="protein sequence ID" value="TFK17220.1"/>
    <property type="molecule type" value="Genomic_DNA"/>
</dbReference>
<dbReference type="PANTHER" id="PTHR45992">
    <property type="entry name" value="EUKARYOTIC ELONGATION FACTOR 2 KINASE-RELATED"/>
    <property type="match status" value="1"/>
</dbReference>
<dbReference type="PROSITE" id="PS51158">
    <property type="entry name" value="ALPHA_KINASE"/>
    <property type="match status" value="1"/>
</dbReference>
<evidence type="ECO:0000256" key="2">
    <source>
        <dbReference type="ARBA" id="ARBA00022679"/>
    </source>
</evidence>
<evidence type="ECO:0000259" key="7">
    <source>
        <dbReference type="PROSITE" id="PS51158"/>
    </source>
</evidence>
<dbReference type="AlphaFoldDB" id="A0A5C3KB11"/>
<keyword evidence="1" id="KW-0723">Serine/threonine-protein kinase</keyword>
<keyword evidence="3" id="KW-0547">Nucleotide-binding</keyword>
<evidence type="ECO:0000256" key="1">
    <source>
        <dbReference type="ARBA" id="ARBA00022527"/>
    </source>
</evidence>
<keyword evidence="5" id="KW-0067">ATP-binding</keyword>
<sequence>MRESSEYEEVMKWPQCIECGQSWRNATLNNANACANCGPGDTQVTAGRGECVIAVERYRGSQAVALEDTTARRSESLFQSLKPSTAAAVTSALTTEVLQARENIMRGVAAVNSGKRTDAVVVDIKYRLSGKPRVTADIYGMVRAAFNSETTLWDVQDRALKQFNVVWTKNGQIPIVVGETTLRQQDNRLIDQDMLGSTLHEYLAQLIDMGFSTAPTSVSRFGKKGLVHGKRVVPFELFIMEHMFAERIEKLALTNSVPTLEAGKLNSKRNRTGSMASSMMAAPAKVARVGTGGFEFRSSFALPPRSTSHETSSIHLSTEITLKRIECMHLTADGCPIFVPKEQLKAFIGEAPIAHGSMKVVFELTLSDSKTTTKYVVKRFYKLEDSGSDNDDDTSTKFDFSNPPFTVDEHTPKIRAECVRLAQGAQFLKDFYKACQQKGVSVYDYLRFAHSSLLQECGEVSQASGMRIAGGKASNALDLDTEHALPGFTWLMEERHASGRIERFSGTLQHSPLHSDITHLTVYAFAHFVYEFTGRQIVLADLQGTPTLLRHSGERIEGVLIFDPMTHTLNQGSGIGDCGVQGINSFLEQHQCGRICEQLGLSQPGEADLLTGANSRSSSPTDSDKDPTEGNLDKTPEPVGQNAA</sequence>
<dbReference type="CDD" id="cd04515">
    <property type="entry name" value="Alpha_kinase"/>
    <property type="match status" value="1"/>
</dbReference>
<dbReference type="OrthoDB" id="301415at2759"/>
<gene>
    <name evidence="8" type="ORF">FA15DRAFT_711028</name>
</gene>
<evidence type="ECO:0000313" key="8">
    <source>
        <dbReference type="EMBL" id="TFK17220.1"/>
    </source>
</evidence>
<dbReference type="STRING" id="230819.A0A5C3KB11"/>
<evidence type="ECO:0000256" key="6">
    <source>
        <dbReference type="SAM" id="MobiDB-lite"/>
    </source>
</evidence>
<evidence type="ECO:0000313" key="9">
    <source>
        <dbReference type="Proteomes" id="UP000307440"/>
    </source>
</evidence>
<feature type="region of interest" description="Disordered" evidence="6">
    <location>
        <begin position="606"/>
        <end position="644"/>
    </location>
</feature>
<dbReference type="SUPFAM" id="SSF56112">
    <property type="entry name" value="Protein kinase-like (PK-like)"/>
    <property type="match status" value="1"/>
</dbReference>
<dbReference type="GO" id="GO:0004674">
    <property type="term" value="F:protein serine/threonine kinase activity"/>
    <property type="evidence" value="ECO:0007669"/>
    <property type="project" value="UniProtKB-KW"/>
</dbReference>
<evidence type="ECO:0000256" key="3">
    <source>
        <dbReference type="ARBA" id="ARBA00022741"/>
    </source>
</evidence>
<feature type="compositionally biased region" description="Basic and acidic residues" evidence="6">
    <location>
        <begin position="622"/>
        <end position="636"/>
    </location>
</feature>
<dbReference type="InterPro" id="IPR004166">
    <property type="entry name" value="a-kinase_dom"/>
</dbReference>
<dbReference type="InterPro" id="IPR011009">
    <property type="entry name" value="Kinase-like_dom_sf"/>
</dbReference>
<dbReference type="Proteomes" id="UP000307440">
    <property type="component" value="Unassembled WGS sequence"/>
</dbReference>
<keyword evidence="4" id="KW-0418">Kinase</keyword>
<keyword evidence="2" id="KW-0808">Transferase</keyword>
<evidence type="ECO:0000256" key="4">
    <source>
        <dbReference type="ARBA" id="ARBA00022777"/>
    </source>
</evidence>
<dbReference type="InterPro" id="IPR051852">
    <property type="entry name" value="Alpha-type_PK"/>
</dbReference>
<evidence type="ECO:0000256" key="5">
    <source>
        <dbReference type="ARBA" id="ARBA00022840"/>
    </source>
</evidence>
<feature type="domain" description="Alpha-type protein kinase" evidence="7">
    <location>
        <begin position="307"/>
        <end position="604"/>
    </location>
</feature>
<protein>
    <recommendedName>
        <fullName evidence="7">Alpha-type protein kinase domain-containing protein</fullName>
    </recommendedName>
</protein>
<organism evidence="8 9">
    <name type="scientific">Coprinopsis marcescibilis</name>
    <name type="common">Agaric fungus</name>
    <name type="synonym">Psathyrella marcescibilis</name>
    <dbReference type="NCBI Taxonomy" id="230819"/>
    <lineage>
        <taxon>Eukaryota</taxon>
        <taxon>Fungi</taxon>
        <taxon>Dikarya</taxon>
        <taxon>Basidiomycota</taxon>
        <taxon>Agaricomycotina</taxon>
        <taxon>Agaricomycetes</taxon>
        <taxon>Agaricomycetidae</taxon>
        <taxon>Agaricales</taxon>
        <taxon>Agaricineae</taxon>
        <taxon>Psathyrellaceae</taxon>
        <taxon>Coprinopsis</taxon>
    </lineage>
</organism>